<reference evidence="1 2" key="1">
    <citation type="submission" date="2020-07" db="EMBL/GenBank/DDBJ databases">
        <title>Taxonomic proposal: Crassvirales, a new order of highly abundant and diverse bacterial viruses.</title>
        <authorList>
            <person name="Shkoporov A.N."/>
            <person name="Stockdale S.R."/>
            <person name="Guerin E."/>
            <person name="Ross R.P."/>
            <person name="Hill C."/>
        </authorList>
    </citation>
    <scope>NUCLEOTIDE SEQUENCE [LARGE SCALE GENOMIC DNA]</scope>
</reference>
<keyword evidence="2" id="KW-1185">Reference proteome</keyword>
<protein>
    <submittedName>
        <fullName evidence="1">Uncharacterized protein</fullName>
    </submittedName>
</protein>
<dbReference type="Proteomes" id="UP000593627">
    <property type="component" value="Segment"/>
</dbReference>
<name>A0A7M1RYL0_9CAUD</name>
<accession>A0A7M1RYL0</accession>
<evidence type="ECO:0000313" key="2">
    <source>
        <dbReference type="Proteomes" id="UP000593627"/>
    </source>
</evidence>
<organism evidence="1 2">
    <name type="scientific">uncultured phage cr112_1</name>
    <dbReference type="NCBI Taxonomy" id="2772072"/>
    <lineage>
        <taxon>Viruses</taxon>
        <taxon>Duplodnaviria</taxon>
        <taxon>Heunggongvirae</taxon>
        <taxon>Uroviricota</taxon>
        <taxon>Caudoviricetes</taxon>
        <taxon>Crassvirales</taxon>
        <taxon>Steigviridae</taxon>
        <taxon>Asinivirinae</taxon>
        <taxon>Kehishuvirus</taxon>
        <taxon>Kehishuvirus splanchnicus</taxon>
    </lineage>
</organism>
<dbReference type="GeneID" id="65129800"/>
<dbReference type="RefSeq" id="YP_010111412.1">
    <property type="nucleotide sequence ID" value="NC_055881.1"/>
</dbReference>
<sequence length="403" mass="44790">MELLSAQGWQQVQERRVIMSLSNGIITAPVGIHNDIPQGLGIGSTDLGTQCVSSNVNMWTDRHPVVYSSIAPLSEEQFKSIHYGFENVAIIQPTVANLTGDAIYYRQPVSGQSTWYYRASDFNGYNHNAKPIFDFTFPANASPDSAIVININSLIFETSTGGQLSIDKLIGNNKKNQLGVAICSRSKQKAYYKIYGRTITGGKLPLFLVDDSLDWEGKLSKDIAIVLFISDSIYSNERLKWKEAPEYNMNFYRGISNTRRQSVPVMKYYNLSQFPIQGYLQYSVVGDTKPRVNDYSDSYYEYRFTIHDKASAGLATLKGYSVSMETIDYNGNFRVDQYEFGKGMAKIISGPDGSGNYVVSVPCMTLGGKYHVGKTAYTNCYIYNTRTGASAGKLLEITLVGSA</sequence>
<dbReference type="KEGG" id="vg:65129800"/>
<dbReference type="EMBL" id="MT774388">
    <property type="protein sequence ID" value="QOR59254.1"/>
    <property type="molecule type" value="Genomic_DNA"/>
</dbReference>
<proteinExistence type="predicted"/>
<evidence type="ECO:0000313" key="1">
    <source>
        <dbReference type="EMBL" id="QOR59254.1"/>
    </source>
</evidence>